<dbReference type="EnsemblPlants" id="LPERR04G06030.1">
    <property type="protein sequence ID" value="LPERR04G06030.1"/>
    <property type="gene ID" value="LPERR04G06030"/>
</dbReference>
<dbReference type="GO" id="GO:0102965">
    <property type="term" value="F:alcohol-forming long-chain fatty acyl-CoA reductase activity"/>
    <property type="evidence" value="ECO:0007669"/>
    <property type="project" value="UniProtKB-EC"/>
</dbReference>
<accession>A0A0D9W3T7</accession>
<dbReference type="PANTHER" id="PTHR11011:SF57">
    <property type="entry name" value="FATTY ACYL-COA REDUCTASE"/>
    <property type="match status" value="1"/>
</dbReference>
<name>A0A0D9W3T7_9ORYZ</name>
<keyword evidence="4" id="KW-1185">Reference proteome</keyword>
<dbReference type="AlphaFoldDB" id="A0A0D9W3T7"/>
<dbReference type="STRING" id="77586.A0A0D9W3T7"/>
<evidence type="ECO:0000259" key="2">
    <source>
        <dbReference type="Pfam" id="PF07993"/>
    </source>
</evidence>
<evidence type="ECO:0000256" key="1">
    <source>
        <dbReference type="RuleBase" id="RU363097"/>
    </source>
</evidence>
<keyword evidence="1" id="KW-0560">Oxidoreductase</keyword>
<dbReference type="GO" id="GO:0080019">
    <property type="term" value="F:alcohol-forming very long-chain fatty acyl-CoA reductase activity"/>
    <property type="evidence" value="ECO:0007669"/>
    <property type="project" value="InterPro"/>
</dbReference>
<sequence length="247" mass="27809">MKDLGLQRACHFGWSNTYVFTKAMGEMLLGHLGRDLPVVIIRPSIITSTINDPVPGWTEGLARTIDAIVVGYKNQMIPCFVADDDAFINAIPGDIVINAMMVAMAIHWDERALKIYNASSSLQNPLQASVKFDSIYSYFRINPRTRADGRNIRNKRMLMFKNFGYFRAYMILRYKVPLGLLHAVDKLSCGPFHNFDDTNLRKLSMAMATSCQNDDASLFLLDTTCIDWRSYLVNIHIPAALKCATAS</sequence>
<keyword evidence="1" id="KW-0443">Lipid metabolism</keyword>
<reference evidence="4" key="2">
    <citation type="submission" date="2013-12" db="EMBL/GenBank/DDBJ databases">
        <authorList>
            <person name="Yu Y."/>
            <person name="Lee S."/>
            <person name="de Baynast K."/>
            <person name="Wissotski M."/>
            <person name="Liu L."/>
            <person name="Talag J."/>
            <person name="Goicoechea J."/>
            <person name="Angelova A."/>
            <person name="Jetty R."/>
            <person name="Kudrna D."/>
            <person name="Golser W."/>
            <person name="Rivera L."/>
            <person name="Zhang J."/>
            <person name="Wing R."/>
        </authorList>
    </citation>
    <scope>NUCLEOTIDE SEQUENCE</scope>
</reference>
<reference evidence="3 4" key="1">
    <citation type="submission" date="2012-08" db="EMBL/GenBank/DDBJ databases">
        <title>Oryza genome evolution.</title>
        <authorList>
            <person name="Wing R.A."/>
        </authorList>
    </citation>
    <scope>NUCLEOTIDE SEQUENCE</scope>
</reference>
<dbReference type="HOGENOM" id="CLU_024661_4_0_1"/>
<protein>
    <recommendedName>
        <fullName evidence="1">Fatty acyl-CoA reductase</fullName>
        <ecNumber evidence="1">1.2.1.84</ecNumber>
    </recommendedName>
</protein>
<dbReference type="GO" id="GO:0035336">
    <property type="term" value="P:long-chain fatty-acyl-CoA metabolic process"/>
    <property type="evidence" value="ECO:0007669"/>
    <property type="project" value="TreeGrafter"/>
</dbReference>
<dbReference type="InterPro" id="IPR013120">
    <property type="entry name" value="FAR_NAD-bd"/>
</dbReference>
<evidence type="ECO:0000313" key="3">
    <source>
        <dbReference type="EnsemblPlants" id="LPERR04G06030.1"/>
    </source>
</evidence>
<dbReference type="SUPFAM" id="SSF51735">
    <property type="entry name" value="NAD(P)-binding Rossmann-fold domains"/>
    <property type="match status" value="1"/>
</dbReference>
<comment type="function">
    <text evidence="1">Catalyzes the reduction of fatty acyl-CoA to fatty alcohols.</text>
</comment>
<proteinExistence type="inferred from homology"/>
<comment type="similarity">
    <text evidence="1">Belongs to the fatty acyl-CoA reductase family.</text>
</comment>
<dbReference type="GO" id="GO:0010345">
    <property type="term" value="P:suberin biosynthetic process"/>
    <property type="evidence" value="ECO:0007669"/>
    <property type="project" value="TreeGrafter"/>
</dbReference>
<keyword evidence="1" id="KW-0444">Lipid biosynthesis</keyword>
<dbReference type="PANTHER" id="PTHR11011">
    <property type="entry name" value="MALE STERILITY PROTEIN 2-RELATED"/>
    <property type="match status" value="1"/>
</dbReference>
<dbReference type="Proteomes" id="UP000032180">
    <property type="component" value="Chromosome 4"/>
</dbReference>
<dbReference type="eggNOG" id="KOG1221">
    <property type="taxonomic scope" value="Eukaryota"/>
</dbReference>
<dbReference type="InterPro" id="IPR036291">
    <property type="entry name" value="NAD(P)-bd_dom_sf"/>
</dbReference>
<organism evidence="3 4">
    <name type="scientific">Leersia perrieri</name>
    <dbReference type="NCBI Taxonomy" id="77586"/>
    <lineage>
        <taxon>Eukaryota</taxon>
        <taxon>Viridiplantae</taxon>
        <taxon>Streptophyta</taxon>
        <taxon>Embryophyta</taxon>
        <taxon>Tracheophyta</taxon>
        <taxon>Spermatophyta</taxon>
        <taxon>Magnoliopsida</taxon>
        <taxon>Liliopsida</taxon>
        <taxon>Poales</taxon>
        <taxon>Poaceae</taxon>
        <taxon>BOP clade</taxon>
        <taxon>Oryzoideae</taxon>
        <taxon>Oryzeae</taxon>
        <taxon>Oryzinae</taxon>
        <taxon>Leersia</taxon>
    </lineage>
</organism>
<evidence type="ECO:0000313" key="4">
    <source>
        <dbReference type="Proteomes" id="UP000032180"/>
    </source>
</evidence>
<dbReference type="Pfam" id="PF07993">
    <property type="entry name" value="NAD_binding_4"/>
    <property type="match status" value="1"/>
</dbReference>
<dbReference type="Gramene" id="LPERR04G06030.1">
    <property type="protein sequence ID" value="LPERR04G06030.1"/>
    <property type="gene ID" value="LPERR04G06030"/>
</dbReference>
<dbReference type="EC" id="1.2.1.84" evidence="1"/>
<feature type="domain" description="Thioester reductase (TE)" evidence="2">
    <location>
        <begin position="3"/>
        <end position="100"/>
    </location>
</feature>
<keyword evidence="1" id="KW-0521">NADP</keyword>
<dbReference type="Gene3D" id="3.40.50.720">
    <property type="entry name" value="NAD(P)-binding Rossmann-like Domain"/>
    <property type="match status" value="1"/>
</dbReference>
<dbReference type="InterPro" id="IPR026055">
    <property type="entry name" value="FAR"/>
</dbReference>
<comment type="catalytic activity">
    <reaction evidence="1">
        <text>a long-chain fatty acyl-CoA + 2 NADPH + 2 H(+) = a long-chain primary fatty alcohol + 2 NADP(+) + CoA</text>
        <dbReference type="Rhea" id="RHEA:52716"/>
        <dbReference type="ChEBI" id="CHEBI:15378"/>
        <dbReference type="ChEBI" id="CHEBI:57287"/>
        <dbReference type="ChEBI" id="CHEBI:57783"/>
        <dbReference type="ChEBI" id="CHEBI:58349"/>
        <dbReference type="ChEBI" id="CHEBI:77396"/>
        <dbReference type="ChEBI" id="CHEBI:83139"/>
        <dbReference type="EC" id="1.2.1.84"/>
    </reaction>
</comment>
<reference evidence="3" key="3">
    <citation type="submission" date="2015-04" db="UniProtKB">
        <authorList>
            <consortium name="EnsemblPlants"/>
        </authorList>
    </citation>
    <scope>IDENTIFICATION</scope>
</reference>